<dbReference type="PANTHER" id="PTHR33744">
    <property type="entry name" value="CARBOHYDRATE DIACID REGULATOR"/>
    <property type="match status" value="1"/>
</dbReference>
<comment type="caution">
    <text evidence="3">The sequence shown here is derived from an EMBL/GenBank/DDBJ whole genome shotgun (WGS) entry which is preliminary data.</text>
</comment>
<keyword evidence="1" id="KW-0175">Coiled coil</keyword>
<dbReference type="Pfam" id="PF13185">
    <property type="entry name" value="GAF_2"/>
    <property type="match status" value="1"/>
</dbReference>
<proteinExistence type="predicted"/>
<dbReference type="SMART" id="SM00065">
    <property type="entry name" value="GAF"/>
    <property type="match status" value="1"/>
</dbReference>
<dbReference type="EMBL" id="SMKS01000002">
    <property type="protein sequence ID" value="TDD10103.1"/>
    <property type="molecule type" value="Genomic_DNA"/>
</dbReference>
<dbReference type="InterPro" id="IPR051448">
    <property type="entry name" value="CdaR-like_regulators"/>
</dbReference>
<evidence type="ECO:0000259" key="2">
    <source>
        <dbReference type="SMART" id="SM00065"/>
    </source>
</evidence>
<dbReference type="InterPro" id="IPR025736">
    <property type="entry name" value="PucR_C-HTH_dom"/>
</dbReference>
<dbReference type="Gene3D" id="3.30.450.40">
    <property type="match status" value="1"/>
</dbReference>
<feature type="coiled-coil region" evidence="1">
    <location>
        <begin position="228"/>
        <end position="255"/>
    </location>
</feature>
<organism evidence="3 4">
    <name type="scientific">Saccharopolyspora terrae</name>
    <dbReference type="NCBI Taxonomy" id="2530384"/>
    <lineage>
        <taxon>Bacteria</taxon>
        <taxon>Bacillati</taxon>
        <taxon>Actinomycetota</taxon>
        <taxon>Actinomycetes</taxon>
        <taxon>Pseudonocardiales</taxon>
        <taxon>Pseudonocardiaceae</taxon>
        <taxon>Saccharopolyspora</taxon>
    </lineage>
</organism>
<name>A0A4R4W2K1_9PSEU</name>
<dbReference type="InterPro" id="IPR029016">
    <property type="entry name" value="GAF-like_dom_sf"/>
</dbReference>
<dbReference type="OrthoDB" id="8026818at2"/>
<reference evidence="3 4" key="1">
    <citation type="submission" date="2019-03" db="EMBL/GenBank/DDBJ databases">
        <title>Draft genome sequences of novel Actinobacteria.</title>
        <authorList>
            <person name="Sahin N."/>
            <person name="Ay H."/>
            <person name="Saygin H."/>
        </authorList>
    </citation>
    <scope>NUCLEOTIDE SEQUENCE [LARGE SCALE GENOMIC DNA]</scope>
    <source>
        <strain evidence="3 4">16K309</strain>
    </source>
</reference>
<sequence length="633" mass="68459">MRLWSRLGTGDGVSTDLRALTEMIIADHPVSEGELRRAARGLDAETTSVLVDARARLDRLRARDRELSVLMSSLRELAEVRDLHPLLQKLVDRAHELMGTDLTYLSEYDEDTDELFVRANRGALSANMRELRVPAGVGLASQVVRTRAPQWTTAYDVDSFPHDSEVTAAVRAERMRSILGVPLIASERVLGVLFAADRSAHGFSTEQIALLTAFANQGAVILQTARLLAAEREAAARAEAASSEAERRAAAMEASASLHEQLTRLVLAGAGSDAIARVLAEALERPVAIADRDLGALATSDENAAGWWTAGRLSPGVLEAVEASRGTARWVDVGDGEVLGLVAAMAGRTLLGVLLVGGEPLDEVQRRTIERGAQSHALVTMQSDAVADAEERVRGELVADLVSGRDDWASLRRRAQQRGVDLAGRWTPVLAIGWEQQRWSLARALTGQDPRWLVAQHDAGVIALVPGELDPHDLAGRVHGRLAEAGDRGLVVVGGTHPVEQVPGEVVDVTALSRMLPGVGVTDAGVAVRDYAPYLALFGANGQRARAFARGLLAPLLEWDADHRSELVATLDAYLAQNASITRSADVLFVHANTVKQRLERITELLGPEWRRPEQQFRLGIAVQLHRMSETDM</sequence>
<evidence type="ECO:0000313" key="4">
    <source>
        <dbReference type="Proteomes" id="UP000295674"/>
    </source>
</evidence>
<dbReference type="AlphaFoldDB" id="A0A4R4W2K1"/>
<keyword evidence="4" id="KW-1185">Reference proteome</keyword>
<dbReference type="InterPro" id="IPR003018">
    <property type="entry name" value="GAF"/>
</dbReference>
<dbReference type="PANTHER" id="PTHR33744:SF1">
    <property type="entry name" value="DNA-BINDING TRANSCRIPTIONAL ACTIVATOR ADER"/>
    <property type="match status" value="1"/>
</dbReference>
<feature type="domain" description="GAF" evidence="2">
    <location>
        <begin position="82"/>
        <end position="232"/>
    </location>
</feature>
<dbReference type="SUPFAM" id="SSF55781">
    <property type="entry name" value="GAF domain-like"/>
    <property type="match status" value="1"/>
</dbReference>
<dbReference type="Pfam" id="PF13556">
    <property type="entry name" value="HTH_30"/>
    <property type="match status" value="1"/>
</dbReference>
<evidence type="ECO:0000256" key="1">
    <source>
        <dbReference type="SAM" id="Coils"/>
    </source>
</evidence>
<gene>
    <name evidence="3" type="ORF">E1181_02390</name>
</gene>
<evidence type="ECO:0000313" key="3">
    <source>
        <dbReference type="EMBL" id="TDD10103.1"/>
    </source>
</evidence>
<dbReference type="Gene3D" id="1.10.10.2840">
    <property type="entry name" value="PucR C-terminal helix-turn-helix domain"/>
    <property type="match status" value="1"/>
</dbReference>
<dbReference type="InterPro" id="IPR042070">
    <property type="entry name" value="PucR_C-HTH_sf"/>
</dbReference>
<protein>
    <submittedName>
        <fullName evidence="3">GAF domain-containing protein</fullName>
    </submittedName>
</protein>
<accession>A0A4R4W2K1</accession>
<dbReference type="Proteomes" id="UP000295674">
    <property type="component" value="Unassembled WGS sequence"/>
</dbReference>